<gene>
    <name evidence="2" type="ORF">V0U35_01245</name>
</gene>
<feature type="domain" description="Co-chaperone DjlA N-terminal" evidence="1">
    <location>
        <begin position="64"/>
        <end position="163"/>
    </location>
</feature>
<comment type="caution">
    <text evidence="2">The sequence shown here is derived from an EMBL/GenBank/DDBJ whole genome shotgun (WGS) entry which is preliminary data.</text>
</comment>
<accession>A0ABU7LUP9</accession>
<dbReference type="SUPFAM" id="SSF158682">
    <property type="entry name" value="TerB-like"/>
    <property type="match status" value="1"/>
</dbReference>
<dbReference type="EMBL" id="JAZDRO010000001">
    <property type="protein sequence ID" value="MEE2565288.1"/>
    <property type="molecule type" value="Genomic_DNA"/>
</dbReference>
<sequence length="166" mass="17730">MHVILAIFRALGAIGVIVWRISMAIQGARVIGEAAGEVANLPRKMRFRSKANRKGLAVVDDPREAAAILLLGIARTGGEVTAEDKAAIRGEMVRRFEVDEARAEELLSRAAWASSGLSNPEDGIARMTNLIAQRLSPRELGELAAMLEVVAAADGRVSPAQDSYLA</sequence>
<dbReference type="RefSeq" id="WP_330194826.1">
    <property type="nucleotide sequence ID" value="NZ_JAZDRO010000001.1"/>
</dbReference>
<evidence type="ECO:0000313" key="3">
    <source>
        <dbReference type="Proteomes" id="UP001310692"/>
    </source>
</evidence>
<reference evidence="2 3" key="1">
    <citation type="submission" date="2024-01" db="EMBL/GenBank/DDBJ databases">
        <title>Hyphobacterium bacterium isolated from marine sediment.</title>
        <authorList>
            <person name="Zhao S."/>
        </authorList>
    </citation>
    <scope>NUCLEOTIDE SEQUENCE [LARGE SCALE GENOMIC DNA]</scope>
    <source>
        <strain evidence="2 3">Y60-23</strain>
    </source>
</reference>
<organism evidence="2 3">
    <name type="scientific">Hyphobacterium marinum</name>
    <dbReference type="NCBI Taxonomy" id="3116574"/>
    <lineage>
        <taxon>Bacteria</taxon>
        <taxon>Pseudomonadati</taxon>
        <taxon>Pseudomonadota</taxon>
        <taxon>Alphaproteobacteria</taxon>
        <taxon>Maricaulales</taxon>
        <taxon>Maricaulaceae</taxon>
        <taxon>Hyphobacterium</taxon>
    </lineage>
</organism>
<keyword evidence="3" id="KW-1185">Reference proteome</keyword>
<proteinExistence type="predicted"/>
<name>A0ABU7LUP9_9PROT</name>
<dbReference type="Gene3D" id="1.10.3680.10">
    <property type="entry name" value="TerB-like"/>
    <property type="match status" value="1"/>
</dbReference>
<evidence type="ECO:0000259" key="1">
    <source>
        <dbReference type="Pfam" id="PF05099"/>
    </source>
</evidence>
<evidence type="ECO:0000313" key="2">
    <source>
        <dbReference type="EMBL" id="MEE2565288.1"/>
    </source>
</evidence>
<dbReference type="InterPro" id="IPR029024">
    <property type="entry name" value="TerB-like"/>
</dbReference>
<dbReference type="Pfam" id="PF05099">
    <property type="entry name" value="TerB"/>
    <property type="match status" value="1"/>
</dbReference>
<dbReference type="Proteomes" id="UP001310692">
    <property type="component" value="Unassembled WGS sequence"/>
</dbReference>
<protein>
    <submittedName>
        <fullName evidence="2">TerB family tellurite resistance protein</fullName>
    </submittedName>
</protein>
<dbReference type="InterPro" id="IPR007791">
    <property type="entry name" value="DjlA_N"/>
</dbReference>